<evidence type="ECO:0000313" key="6">
    <source>
        <dbReference type="Proteomes" id="UP001501295"/>
    </source>
</evidence>
<dbReference type="InterPro" id="IPR012341">
    <property type="entry name" value="6hp_glycosidase-like_sf"/>
</dbReference>
<evidence type="ECO:0008006" key="7">
    <source>
        <dbReference type="Google" id="ProtNLM"/>
    </source>
</evidence>
<protein>
    <recommendedName>
        <fullName evidence="7">Endoglucanase</fullName>
    </recommendedName>
</protein>
<dbReference type="InterPro" id="IPR002037">
    <property type="entry name" value="Glyco_hydro_8"/>
</dbReference>
<evidence type="ECO:0000256" key="4">
    <source>
        <dbReference type="SAM" id="MobiDB-lite"/>
    </source>
</evidence>
<proteinExistence type="inferred from homology"/>
<dbReference type="Proteomes" id="UP001501295">
    <property type="component" value="Unassembled WGS sequence"/>
</dbReference>
<keyword evidence="2" id="KW-0378">Hydrolase</keyword>
<keyword evidence="6" id="KW-1185">Reference proteome</keyword>
<dbReference type="RefSeq" id="WP_345374380.1">
    <property type="nucleotide sequence ID" value="NZ_BAABLM010000002.1"/>
</dbReference>
<name>A0ABP8VTQ4_9MICO</name>
<dbReference type="PRINTS" id="PR00735">
    <property type="entry name" value="GLHYDRLASE8"/>
</dbReference>
<evidence type="ECO:0000256" key="1">
    <source>
        <dbReference type="ARBA" id="ARBA00009209"/>
    </source>
</evidence>
<dbReference type="InterPro" id="IPR008928">
    <property type="entry name" value="6-hairpin_glycosidase_sf"/>
</dbReference>
<dbReference type="EMBL" id="BAABLM010000002">
    <property type="protein sequence ID" value="GAA4670338.1"/>
    <property type="molecule type" value="Genomic_DNA"/>
</dbReference>
<dbReference type="Pfam" id="PF01270">
    <property type="entry name" value="Glyco_hydro_8"/>
    <property type="match status" value="1"/>
</dbReference>
<comment type="similarity">
    <text evidence="1">Belongs to the glycosyl hydrolase 8 (cellulase D) family.</text>
</comment>
<gene>
    <name evidence="5" type="ORF">GCM10025780_12160</name>
</gene>
<feature type="compositionally biased region" description="Low complexity" evidence="4">
    <location>
        <begin position="35"/>
        <end position="63"/>
    </location>
</feature>
<comment type="caution">
    <text evidence="5">The sequence shown here is derived from an EMBL/GenBank/DDBJ whole genome shotgun (WGS) entry which is preliminary data.</text>
</comment>
<reference evidence="6" key="1">
    <citation type="journal article" date="2019" name="Int. J. Syst. Evol. Microbiol.">
        <title>The Global Catalogue of Microorganisms (GCM) 10K type strain sequencing project: providing services to taxonomists for standard genome sequencing and annotation.</title>
        <authorList>
            <consortium name="The Broad Institute Genomics Platform"/>
            <consortium name="The Broad Institute Genome Sequencing Center for Infectious Disease"/>
            <person name="Wu L."/>
            <person name="Ma J."/>
        </authorList>
    </citation>
    <scope>NUCLEOTIDE SEQUENCE [LARGE SCALE GENOMIC DNA]</scope>
    <source>
        <strain evidence="6">JCM 18956</strain>
    </source>
</reference>
<accession>A0ABP8VTQ4</accession>
<keyword evidence="3" id="KW-0326">Glycosidase</keyword>
<feature type="region of interest" description="Disordered" evidence="4">
    <location>
        <begin position="35"/>
        <end position="65"/>
    </location>
</feature>
<evidence type="ECO:0000313" key="5">
    <source>
        <dbReference type="EMBL" id="GAA4670338.1"/>
    </source>
</evidence>
<dbReference type="Gene3D" id="1.50.10.10">
    <property type="match status" value="1"/>
</dbReference>
<sequence length="394" mass="40168">MTAKTKALVAAGSVAALLVAGGFAGLAVGAFGPTTSSSTGGTASPQPSVRTTTGLPSTTKPTTRSATSIGQAFLADWVTDGRVIRRDQGGDTVSEGQAYGMLVAVGIGDEKSFRSIWSWTEKNLQRSDGSFAWRYDGGKVVDDMPAADADVDIARALVLAGKKFDDASYTQSAARVGSAVLDTMTAVTPDGRILLPGPWAQGAGPWSYNPSYAAPASFAQMATATGDARWTELEAGSRAVTGKILDATALPSDWAQVRTDGSVVPLPSATGTAGTVQYGYDAGRLAVRYAESCEAPDVALAARLLPALAGKTPLPMQLDLGGTALNADQSPLGYVARAAAEAGAGERTAAAKDLVAADRLAQSTPTYYGAAWDALGALQLQANALSACSPLKGQ</sequence>
<organism evidence="5 6">
    <name type="scientific">Frondihabitans cladoniiphilus</name>
    <dbReference type="NCBI Taxonomy" id="715785"/>
    <lineage>
        <taxon>Bacteria</taxon>
        <taxon>Bacillati</taxon>
        <taxon>Actinomycetota</taxon>
        <taxon>Actinomycetes</taxon>
        <taxon>Micrococcales</taxon>
        <taxon>Microbacteriaceae</taxon>
        <taxon>Frondihabitans</taxon>
    </lineage>
</organism>
<dbReference type="SUPFAM" id="SSF48208">
    <property type="entry name" value="Six-hairpin glycosidases"/>
    <property type="match status" value="1"/>
</dbReference>
<evidence type="ECO:0000256" key="3">
    <source>
        <dbReference type="ARBA" id="ARBA00023295"/>
    </source>
</evidence>
<evidence type="ECO:0000256" key="2">
    <source>
        <dbReference type="ARBA" id="ARBA00022801"/>
    </source>
</evidence>